<dbReference type="PIRSF" id="PIRSF000779">
    <property type="entry name" value="RNA_pol_Rpb8"/>
    <property type="match status" value="1"/>
</dbReference>
<evidence type="ECO:0000256" key="1">
    <source>
        <dbReference type="ARBA" id="ARBA00004123"/>
    </source>
</evidence>
<comment type="caution">
    <text evidence="5">The sequence shown here is derived from an EMBL/GenBank/DDBJ whole genome shotgun (WGS) entry which is preliminary data.</text>
</comment>
<comment type="function">
    <text evidence="4">DNA-dependent RNA polymerase catalyzes the transcription of DNA into RNA using the four ribonucleoside triphosphates as substrates. Common component of RNA polymerases I, II and III which synthesize ribosomal RNA precursors, mRNA precursors and many functional non-coding RNAs, and small RNAs, such as 5S rRNA and tRNAs, respectively.</text>
</comment>
<evidence type="ECO:0000256" key="2">
    <source>
        <dbReference type="ARBA" id="ARBA00008912"/>
    </source>
</evidence>
<dbReference type="Proteomes" id="UP001447188">
    <property type="component" value="Unassembled WGS sequence"/>
</dbReference>
<dbReference type="SUPFAM" id="SSF50249">
    <property type="entry name" value="Nucleic acid-binding proteins"/>
    <property type="match status" value="1"/>
</dbReference>
<dbReference type="InterPro" id="IPR005570">
    <property type="entry name" value="RPABC3"/>
</dbReference>
<keyword evidence="5" id="KW-0804">Transcription</keyword>
<dbReference type="InterPro" id="IPR012340">
    <property type="entry name" value="NA-bd_OB-fold"/>
</dbReference>
<dbReference type="Gene3D" id="2.40.50.140">
    <property type="entry name" value="Nucleic acid-binding proteins"/>
    <property type="match status" value="1"/>
</dbReference>
<evidence type="ECO:0000256" key="3">
    <source>
        <dbReference type="ARBA" id="ARBA00023242"/>
    </source>
</evidence>
<dbReference type="GO" id="GO:0000428">
    <property type="term" value="C:DNA-directed RNA polymerase complex"/>
    <property type="evidence" value="ECO:0007669"/>
    <property type="project" value="UniProtKB-KW"/>
</dbReference>
<keyword evidence="3 4" id="KW-0539">Nucleus</keyword>
<comment type="subcellular location">
    <subcellularLocation>
        <location evidence="1">Nucleus</location>
    </subcellularLocation>
</comment>
<gene>
    <name evidence="5" type="primary">RPB8</name>
    <name evidence="5" type="ORF">Q9L58_004947</name>
</gene>
<name>A0ABR3GKI2_9PEZI</name>
<dbReference type="PANTHER" id="PTHR10917">
    <property type="entry name" value="DNA-DIRECTED RNA POLYMERASES I, II, AND III SUBUNIT RPABC3"/>
    <property type="match status" value="1"/>
</dbReference>
<keyword evidence="6" id="KW-1185">Reference proteome</keyword>
<evidence type="ECO:0000313" key="6">
    <source>
        <dbReference type="Proteomes" id="UP001447188"/>
    </source>
</evidence>
<dbReference type="EMBL" id="JBBBZM010000057">
    <property type="protein sequence ID" value="KAL0636041.1"/>
    <property type="molecule type" value="Genomic_DNA"/>
</dbReference>
<organism evidence="5 6">
    <name type="scientific">Discina gigas</name>
    <dbReference type="NCBI Taxonomy" id="1032678"/>
    <lineage>
        <taxon>Eukaryota</taxon>
        <taxon>Fungi</taxon>
        <taxon>Dikarya</taxon>
        <taxon>Ascomycota</taxon>
        <taxon>Pezizomycotina</taxon>
        <taxon>Pezizomycetes</taxon>
        <taxon>Pezizales</taxon>
        <taxon>Discinaceae</taxon>
        <taxon>Discina</taxon>
    </lineage>
</organism>
<comment type="similarity">
    <text evidence="2 4">Belongs to the eukaryotic RPB8 RNA polymerase subunit family.</text>
</comment>
<protein>
    <recommendedName>
        <fullName evidence="4">DNA-directed RNA polymerases I, II, and III subunit RPABC3</fullName>
    </recommendedName>
</protein>
<keyword evidence="5" id="KW-0240">DNA-directed RNA polymerase</keyword>
<proteinExistence type="inferred from homology"/>
<evidence type="ECO:0000313" key="5">
    <source>
        <dbReference type="EMBL" id="KAL0636041.1"/>
    </source>
</evidence>
<evidence type="ECO:0000256" key="4">
    <source>
        <dbReference type="PIRNR" id="PIRNR000779"/>
    </source>
</evidence>
<dbReference type="Pfam" id="PF03870">
    <property type="entry name" value="RNA_pol_Rpb8"/>
    <property type="match status" value="1"/>
</dbReference>
<dbReference type="SMART" id="SM00658">
    <property type="entry name" value="RPOL8c"/>
    <property type="match status" value="1"/>
</dbReference>
<accession>A0ABR3GKI2</accession>
<reference evidence="5 6" key="1">
    <citation type="submission" date="2024-02" db="EMBL/GenBank/DDBJ databases">
        <title>Discinaceae phylogenomics.</title>
        <authorList>
            <person name="Dirks A.C."/>
            <person name="James T.Y."/>
        </authorList>
    </citation>
    <scope>NUCLEOTIDE SEQUENCE [LARGE SCALE GENOMIC DNA]</scope>
    <source>
        <strain evidence="5 6">ACD0624</strain>
    </source>
</reference>
<sequence>MSADSLLLDSTFVITEVDQQKYDRVSRITGFREDLKFFLDIHCELYPVVVGETIQLSIASTLSLDGSKDDAANSKTGWRETRSGELTLADTYDYVCHGKVYRFEEGSGETIHVYASFGGLLLHIEGPHKRLSGLRHEYIYLLIKK</sequence>
<dbReference type="PANTHER" id="PTHR10917:SF0">
    <property type="entry name" value="DNA-DIRECTED RNA POLYMERASES I, II, AND III SUBUNIT RPABC3"/>
    <property type="match status" value="1"/>
</dbReference>